<evidence type="ECO:0000256" key="1">
    <source>
        <dbReference type="ARBA" id="ARBA00007553"/>
    </source>
</evidence>
<proteinExistence type="inferred from homology"/>
<sequence>MRRCRKTSSVTLAGGLLTAAALAGGVLLPGREAAAENGRRPPDTAYWDARAAAADAPVTLARRLVLGSAAAPKDGVRSLRAQPREVPLSDGHRLAPSGTPRVLRATTGGVPFAAVGVNWRRDPRIGEVSVAVRTRTRDVAKWTAWSTTEYHGAKNQSGRTGPGLLWTGDADTLEIVLTSLSGPQPTDVTVDLIDPGTAAADTAAALPAGGKPAFGATTLLAGLPTAGRQPTSYGNGVVRIFSRAAWGASPAYLRRSARYAPGVKAVVVHHTATTNNYEARDVPRIIRSIYYYMSVTEEYGDIGYNVLVDKFGRIWEGRAGGVDRAVIGVHAGGFNTGTSGVALIGDHADRRVTEAAREAIARYAAFKLGTNGVDPMSRQQLTGGPSTRYRQRTTVRVPAISPHQETSRTACPGEKGLAILPGVRARAKALIARHDLGSA</sequence>
<feature type="domain" description="Peptidoglycan recognition protein family" evidence="3">
    <location>
        <begin position="238"/>
        <end position="388"/>
    </location>
</feature>
<accession>A0A1M7H6J6</accession>
<comment type="similarity">
    <text evidence="1">Belongs to the N-acetylmuramoyl-L-alanine amidase 2 family.</text>
</comment>
<keyword evidence="5" id="KW-1185">Reference proteome</keyword>
<organism evidence="4 5">
    <name type="scientific">Cryptosporangium aurantiacum</name>
    <dbReference type="NCBI Taxonomy" id="134849"/>
    <lineage>
        <taxon>Bacteria</taxon>
        <taxon>Bacillati</taxon>
        <taxon>Actinomycetota</taxon>
        <taxon>Actinomycetes</taxon>
        <taxon>Cryptosporangiales</taxon>
        <taxon>Cryptosporangiaceae</taxon>
        <taxon>Cryptosporangium</taxon>
    </lineage>
</organism>
<dbReference type="InterPro" id="IPR006619">
    <property type="entry name" value="PGRP_domain_met/bac"/>
</dbReference>
<dbReference type="CDD" id="cd06583">
    <property type="entry name" value="PGRP"/>
    <property type="match status" value="1"/>
</dbReference>
<dbReference type="Gene3D" id="3.40.80.10">
    <property type="entry name" value="Peptidoglycan recognition protein-like"/>
    <property type="match status" value="1"/>
</dbReference>
<feature type="signal peptide" evidence="2">
    <location>
        <begin position="1"/>
        <end position="23"/>
    </location>
</feature>
<evidence type="ECO:0000313" key="4">
    <source>
        <dbReference type="EMBL" id="SHM24018.1"/>
    </source>
</evidence>
<protein>
    <submittedName>
        <fullName evidence="4">N-acetylmuramoyl-L-alanine amidase</fullName>
    </submittedName>
</protein>
<dbReference type="AlphaFoldDB" id="A0A1M7H6J6"/>
<dbReference type="InterPro" id="IPR015510">
    <property type="entry name" value="PGRP"/>
</dbReference>
<gene>
    <name evidence="4" type="ORF">SAMN05443668_10183</name>
</gene>
<dbReference type="SMART" id="SM00701">
    <property type="entry name" value="PGRP"/>
    <property type="match status" value="1"/>
</dbReference>
<dbReference type="GO" id="GO:0008270">
    <property type="term" value="F:zinc ion binding"/>
    <property type="evidence" value="ECO:0007669"/>
    <property type="project" value="InterPro"/>
</dbReference>
<dbReference type="Pfam" id="PF01510">
    <property type="entry name" value="Amidase_2"/>
    <property type="match status" value="1"/>
</dbReference>
<feature type="chain" id="PRO_5039265995" evidence="2">
    <location>
        <begin position="24"/>
        <end position="439"/>
    </location>
</feature>
<evidence type="ECO:0000256" key="2">
    <source>
        <dbReference type="SAM" id="SignalP"/>
    </source>
</evidence>
<dbReference type="EMBL" id="FRCS01000001">
    <property type="protein sequence ID" value="SHM24018.1"/>
    <property type="molecule type" value="Genomic_DNA"/>
</dbReference>
<dbReference type="STRING" id="134849.SAMN05443668_10183"/>
<dbReference type="GO" id="GO:0009253">
    <property type="term" value="P:peptidoglycan catabolic process"/>
    <property type="evidence" value="ECO:0007669"/>
    <property type="project" value="InterPro"/>
</dbReference>
<dbReference type="PANTHER" id="PTHR11022">
    <property type="entry name" value="PEPTIDOGLYCAN RECOGNITION PROTEIN"/>
    <property type="match status" value="1"/>
</dbReference>
<name>A0A1M7H6J6_9ACTN</name>
<keyword evidence="2" id="KW-0732">Signal</keyword>
<reference evidence="4 5" key="1">
    <citation type="submission" date="2016-11" db="EMBL/GenBank/DDBJ databases">
        <authorList>
            <person name="Jaros S."/>
            <person name="Januszkiewicz K."/>
            <person name="Wedrychowicz H."/>
        </authorList>
    </citation>
    <scope>NUCLEOTIDE SEQUENCE [LARGE SCALE GENOMIC DNA]</scope>
    <source>
        <strain evidence="4 5">DSM 46144</strain>
    </source>
</reference>
<dbReference type="GO" id="GO:0008745">
    <property type="term" value="F:N-acetylmuramoyl-L-alanine amidase activity"/>
    <property type="evidence" value="ECO:0007669"/>
    <property type="project" value="InterPro"/>
</dbReference>
<dbReference type="InterPro" id="IPR002502">
    <property type="entry name" value="Amidase_domain"/>
</dbReference>
<evidence type="ECO:0000259" key="3">
    <source>
        <dbReference type="SMART" id="SM00701"/>
    </source>
</evidence>
<dbReference type="Proteomes" id="UP000184440">
    <property type="component" value="Unassembled WGS sequence"/>
</dbReference>
<dbReference type="PANTHER" id="PTHR11022:SF41">
    <property type="entry name" value="PEPTIDOGLYCAN-RECOGNITION PROTEIN LC-RELATED"/>
    <property type="match status" value="1"/>
</dbReference>
<evidence type="ECO:0000313" key="5">
    <source>
        <dbReference type="Proteomes" id="UP000184440"/>
    </source>
</evidence>
<dbReference type="SUPFAM" id="SSF55846">
    <property type="entry name" value="N-acetylmuramoyl-L-alanine amidase-like"/>
    <property type="match status" value="1"/>
</dbReference>
<dbReference type="InterPro" id="IPR036505">
    <property type="entry name" value="Amidase/PGRP_sf"/>
</dbReference>